<evidence type="ECO:0000313" key="2">
    <source>
        <dbReference type="EMBL" id="PZN70094.1"/>
    </source>
</evidence>
<keyword evidence="1" id="KW-0812">Transmembrane</keyword>
<dbReference type="AlphaFoldDB" id="A0A2W4S8B3"/>
<name>A0A2W4S8B3_9GAMM</name>
<keyword evidence="1" id="KW-0472">Membrane</keyword>
<evidence type="ECO:0000256" key="1">
    <source>
        <dbReference type="SAM" id="Phobius"/>
    </source>
</evidence>
<proteinExistence type="predicted"/>
<feature type="transmembrane region" description="Helical" evidence="1">
    <location>
        <begin position="195"/>
        <end position="218"/>
    </location>
</feature>
<dbReference type="EMBL" id="QJPH01000564">
    <property type="protein sequence ID" value="PZN70094.1"/>
    <property type="molecule type" value="Genomic_DNA"/>
</dbReference>
<sequence length="258" mass="29409">MLILRKEQMEIFREAAMQRFENEMLQHLGEFSPSLFKTVGNEQMHKAVRFGITQAHNHGFTFRGPVQLYLELMLLFGSYFDTDPQYPWASDILIRQDSGSQMQRAEQLYQKAMDYNQKVSGPKNIYALDALRNIALIARQPLTVSANNFMPDMLQVMASLYPQKAAYVGREGLEALIQKAMGGAKRQRFATVRGVVLVSVLMLAFGHGCAIDPLYPWIAKTFKDDTLTDPEARAKRLEKNALTWLDHVLVNFDKESQA</sequence>
<comment type="caution">
    <text evidence="2">The sequence shown here is derived from an EMBL/GenBank/DDBJ whole genome shotgun (WGS) entry which is preliminary data.</text>
</comment>
<dbReference type="Proteomes" id="UP000249396">
    <property type="component" value="Unassembled WGS sequence"/>
</dbReference>
<keyword evidence="1" id="KW-1133">Transmembrane helix</keyword>
<reference evidence="2 3" key="1">
    <citation type="journal article" date="2018" name="Aquat. Microb. Ecol.">
        <title>Gammaproteobacterial methanotrophs dominate.</title>
        <authorList>
            <person name="Rissanen A.J."/>
            <person name="Saarenheimo J."/>
            <person name="Tiirola M."/>
            <person name="Peura S."/>
            <person name="Aalto S.L."/>
            <person name="Karvinen A."/>
            <person name="Nykanen H."/>
        </authorList>
    </citation>
    <scope>NUCLEOTIDE SEQUENCE [LARGE SCALE GENOMIC DNA]</scope>
    <source>
        <strain evidence="2">AMbin10</strain>
    </source>
</reference>
<organism evidence="2 3">
    <name type="scientific">Candidatus Methylumidiphilus alinenensis</name>
    <dbReference type="NCBI Taxonomy" id="2202197"/>
    <lineage>
        <taxon>Bacteria</taxon>
        <taxon>Pseudomonadati</taxon>
        <taxon>Pseudomonadota</taxon>
        <taxon>Gammaproteobacteria</taxon>
        <taxon>Methylococcales</taxon>
        <taxon>Candidatus Methylumidiphilus</taxon>
    </lineage>
</organism>
<gene>
    <name evidence="2" type="ORF">DM484_28795</name>
</gene>
<accession>A0A2W4S8B3</accession>
<protein>
    <submittedName>
        <fullName evidence="2">Uncharacterized protein</fullName>
    </submittedName>
</protein>
<evidence type="ECO:0000313" key="3">
    <source>
        <dbReference type="Proteomes" id="UP000249396"/>
    </source>
</evidence>